<dbReference type="AlphaFoldDB" id="D8PGY0"/>
<dbReference type="EMBL" id="FP929003">
    <property type="protein sequence ID" value="CBK42517.1"/>
    <property type="molecule type" value="Genomic_DNA"/>
</dbReference>
<evidence type="ECO:0000259" key="2">
    <source>
        <dbReference type="Pfam" id="PF11845"/>
    </source>
</evidence>
<evidence type="ECO:0000256" key="1">
    <source>
        <dbReference type="SAM" id="SignalP"/>
    </source>
</evidence>
<evidence type="ECO:0000313" key="4">
    <source>
        <dbReference type="Proteomes" id="UP000001660"/>
    </source>
</evidence>
<dbReference type="HOGENOM" id="CLU_118016_0_0_0"/>
<feature type="domain" description="Tll0287-like" evidence="2">
    <location>
        <begin position="43"/>
        <end position="195"/>
    </location>
</feature>
<keyword evidence="1" id="KW-0732">Signal</keyword>
<sequence length="198" mass="21670">MKGTGFCTGLVVGIVATVLLSQGTMSAASKEAGTAPCLPADMVADYVHSVIQADREFYSTDIVERMQLRGIVFAAENWRETSRLPLPAQFLLESGRLVAQQRNGIRFRLISNWAINKTNRPATDFERAGLTEILINPDRPHTGVTTEGGRPVFQALYPDKALSQTCVSCHNAHPNSPKKDFKPHDVMGGILLTLPLPR</sequence>
<evidence type="ECO:0000313" key="3">
    <source>
        <dbReference type="EMBL" id="CBK42517.1"/>
    </source>
</evidence>
<organism evidence="3 4">
    <name type="scientific">Nitrospira defluvii</name>
    <dbReference type="NCBI Taxonomy" id="330214"/>
    <lineage>
        <taxon>Bacteria</taxon>
        <taxon>Pseudomonadati</taxon>
        <taxon>Nitrospirota</taxon>
        <taxon>Nitrospiria</taxon>
        <taxon>Nitrospirales</taxon>
        <taxon>Nitrospiraceae</taxon>
        <taxon>Nitrospira</taxon>
    </lineage>
</organism>
<proteinExistence type="predicted"/>
<accession>D8PGY0</accession>
<dbReference type="KEGG" id="nde:NIDE2812"/>
<name>D8PGY0_9BACT</name>
<feature type="signal peptide" evidence="1">
    <location>
        <begin position="1"/>
        <end position="27"/>
    </location>
</feature>
<dbReference type="Pfam" id="PF11845">
    <property type="entry name" value="Tll0287-like"/>
    <property type="match status" value="1"/>
</dbReference>
<dbReference type="Proteomes" id="UP000001660">
    <property type="component" value="Chromosome"/>
</dbReference>
<dbReference type="STRING" id="330214.NIDE2812"/>
<feature type="chain" id="PRO_5003120059" description="Tll0287-like domain-containing protein" evidence="1">
    <location>
        <begin position="28"/>
        <end position="198"/>
    </location>
</feature>
<dbReference type="OrthoDB" id="9788536at2"/>
<protein>
    <recommendedName>
        <fullName evidence="2">Tll0287-like domain-containing protein</fullName>
    </recommendedName>
</protein>
<dbReference type="eggNOG" id="COG4191">
    <property type="taxonomic scope" value="Bacteria"/>
</dbReference>
<reference evidence="3 4" key="1">
    <citation type="journal article" date="2010" name="Proc. Natl. Acad. Sci. U.S.A.">
        <title>A Nitrospira metagenome illuminates the physiology and evolution of globally important nitrite-oxidizing bacteria.</title>
        <authorList>
            <person name="Lucker S."/>
            <person name="Wagner M."/>
            <person name="Maixner F."/>
            <person name="Pelletier E."/>
            <person name="Koch H."/>
            <person name="Vacherie B."/>
            <person name="Rattei T."/>
            <person name="Sinninghe Damste J."/>
            <person name="Spieck E."/>
            <person name="Le Paslier D."/>
            <person name="Daims H."/>
        </authorList>
    </citation>
    <scope>NUCLEOTIDE SEQUENCE [LARGE SCALE GENOMIC DNA]</scope>
</reference>
<keyword evidence="4" id="KW-1185">Reference proteome</keyword>
<gene>
    <name evidence="3" type="ORF">NIDE2812</name>
</gene>
<dbReference type="InterPro" id="IPR021796">
    <property type="entry name" value="Tll0287-like_dom"/>
</dbReference>